<dbReference type="Pfam" id="PF00176">
    <property type="entry name" value="SNF2-rel_dom"/>
    <property type="match status" value="1"/>
</dbReference>
<evidence type="ECO:0000256" key="3">
    <source>
        <dbReference type="ARBA" id="ARBA00022741"/>
    </source>
</evidence>
<dbReference type="CDD" id="cd18793">
    <property type="entry name" value="SF2_C_SNF"/>
    <property type="match status" value="1"/>
</dbReference>
<dbReference type="SUPFAM" id="SSF47769">
    <property type="entry name" value="SAM/Pointed domain"/>
    <property type="match status" value="1"/>
</dbReference>
<dbReference type="OrthoDB" id="2020972at2759"/>
<dbReference type="Pfam" id="PF24580">
    <property type="entry name" value="DUF7607"/>
    <property type="match status" value="1"/>
</dbReference>
<proteinExistence type="inferred from homology"/>
<evidence type="ECO:0000313" key="12">
    <source>
        <dbReference type="EMBL" id="RVD90344.1"/>
    </source>
</evidence>
<feature type="compositionally biased region" description="Acidic residues" evidence="9">
    <location>
        <begin position="743"/>
        <end position="764"/>
    </location>
</feature>
<keyword evidence="7" id="KW-0238">DNA-binding</keyword>
<evidence type="ECO:0000256" key="9">
    <source>
        <dbReference type="SAM" id="MobiDB-lite"/>
    </source>
</evidence>
<dbReference type="GO" id="GO:0003677">
    <property type="term" value="F:DNA binding"/>
    <property type="evidence" value="ECO:0007669"/>
    <property type="project" value="UniProtKB-KW"/>
</dbReference>
<keyword evidence="8" id="KW-0539">Nucleus</keyword>
<keyword evidence="13" id="KW-1185">Reference proteome</keyword>
<dbReference type="PANTHER" id="PTHR45797">
    <property type="entry name" value="RAD54-LIKE"/>
    <property type="match status" value="1"/>
</dbReference>
<dbReference type="InterPro" id="IPR056026">
    <property type="entry name" value="DUF7607"/>
</dbReference>
<evidence type="ECO:0000256" key="8">
    <source>
        <dbReference type="ARBA" id="ARBA00023242"/>
    </source>
</evidence>
<sequence length="2375" mass="265034">MLKAGGPSKAVLLYSGIEPSEVISSTQTLTPKRCFCDSTYSRGKYPQDWTAEEVVAFLSKPPRPLPVQKFFETDAGKALFIDNYITGAVLLDDGFTKDTLKGDLGIRQVGLCILLWNVIQEIRRNYPQRPDIDLTDDSLLPPPPQEDTNSLVLRDETADYEDDDDDGHLTQLVPETRVLKFGHLQRYADEVLLEARVEWSGPLVATPSKLVTRESHSIFRLNGSDDIVPTQFGDETGDDTYNDNEDEELATPQKAPTPRTHVSDSDDDMDVRSPKRPRLDDGGEPEVPIQRIQGQPTQTSENGVDDTMTDIVEEDHPDVTTPQEHRPDCYIVKGDLLRMEEIKKVSGIPLLRLRGHELGREPTVPEVESTASSPPRPSRRSQAPRSRLRQLRSAGYLDRSPITASEMTLVGDDADDTDCFVVINKKVSPGTRMGAARITNAFLHKKSVDTATINGKFHLAYRHHTLRHLHRYKRDPITIINDEEVQVGENLKDHIDNFPKLDVRKQLYRRKSDRVQLMDAGGLDRKRMDPWQPIEDDDYYQALGEKHDLLARLQEGDQFVPVDYRGASPGLDLQTERELRQEQRLNEQAIERKNYGNKLTVQEIGEIWEEVKNQAIRKWREKALPELEKIKYKYWMQAQEKDIRKQMVIRYMMAIRRLETRLNNHWDGYLESNWYSVVELRKFMKAKSKVSIQDREDAIWRRDAIRGKRPERPDSPPPSQFAQRKKVGRARPEAEGAGGEPAVLDEEDIGSSDGDDSDDSESDMDNFIVDDSVYDEGHENMKTENDAVIAQLKNRHLDDELAKSVVLEDDDGAGEQPKPRRRNKRQAAEPPTSHIDEDTELPDAEPEAKDGDNLLPERPRRIARASSDSFRWFSNELPETARNSETSVPKVSLADGDESPATPLPEDPIPTSNGPAIFTTEPITEPEAVNQSATEPVTEPVISINNSDSEFGDTGPFTIEQGTPAFEPATPQPVIKAEHPVRTAFSGGEVIDLTDDTPVSTPVEATAPRPSKNSPRGQRSTPIDLGGDLLDEDTQLQIAIIESRESALKEGVQLSTSPSPVNKSQFPQTLLAGSSSASSSSVANARPRITKPPTICTHPEGITNSWKRDLQAQYDKDPRDLTSLGKLIQAERKRYGSRSTPTQSDSSLSDVRVDQRILDKVIGCWDVSQGKPVDTLSLGIDEQDKPAYAMLARLYSTFVPPPGVIDYKAKKKLLSNLDNFLLFIGELMPILNDVAEYEEGMTGNDSIGVDSLSKSSQAAGPNTKRPTNLESETSHNGVKNKGKGKAKQDALASLLESDSEEDLLLSQRSFLEATSEAEASRSGTSTPRRQKINRTQKIDQETQRIRQQNDRERHKLKERERRGIKAGQTGELINLGHLAKDDPIYFPASDQSLYDFQKAGVQFLWRNIVVSEKRTGALLAHTMGMGKTRQVITVLCAIADAASSEKPRTRNQIPPELRNMRALIVCPPGLIQNWSEEISKWADDALATVYPVTQALSMKARIEYIEKWAVDGTVLIIGYESFSQLCSKSDSVKKGLDKANNEPSTSDPASKGSRIKELEAELGEVTRIEDILLNTPTIVVADEAHKIKTKNSRIARIFRAFKTRSRIAMTGSPLANDLTEYFHIMKWVDPEYAGDEAEFNNNFKLPIRDGLYINSLDEEVKESNKKQRELTTLWGPKMNRVNMKQIKGLENTLPPKTEFLITLPLTELQYKLYGFYAKEAKRDTEEGYYCGFFDFVAQLGVLLNHPALFWKAFEKRQAKKKTKIEGSAQSARITEANLSDEDAAQESSSEVEAEDPDSQKAILGADSAVSDRLQAVITATENLKDTAHSYRIQVLLRILESCIAIKEKVLVFSQSVETLKYIGEVLDNQNIKFVKITGEVSTAKRQTIARGFNNVDSDKFVFLISTKAGGLGLNIQAASRIVVFDSQFSPQDEEQAVGRAYRLGQKKHVFVYRFRVGGTLEDVIHNNSLLKMSLAARLVDRTTPARKAKKSEAADWFRPPKFIPRDPAGFESMRGKDPKVMDKFLEEEWLRELVTQDMYEVHYEEQDGESSKTASEGTEDGVRTESKESDGMDLDKNTTATAKATPDAHTKPIATNTTSTPVTEGSAANSSPATSPASMSSRFGGNRSSLQKQIPRTPKDREDFEAKVQQLSKAREGEKTPAPSSSRVAPPRDTPKPSTQPSRPQAGPSARPKGNLSQPKGRTEQVKGISANKDKLNELKGAQTNSRAPAPRPLVLPSQASPQTLPSQASPRILPSQASPQVLPSQCDRAASSQSPVTPTTPLADRIGQKQLFKRSPRPYASSRFSQPRAGQPTRTQRPGGLKKPYERPDVNRRAPASHPQKPRSPTGRTPQQRPVSERSTQQQQPRPPSPQDRR</sequence>
<dbReference type="VEuPathDB" id="FungiDB:DFL_001316"/>
<evidence type="ECO:0000256" key="1">
    <source>
        <dbReference type="ARBA" id="ARBA00004123"/>
    </source>
</evidence>
<comment type="caution">
    <text evidence="12">The sequence shown here is derived from an EMBL/GenBank/DDBJ whole genome shotgun (WGS) entry which is preliminary data.</text>
</comment>
<evidence type="ECO:0000259" key="11">
    <source>
        <dbReference type="PROSITE" id="PS51194"/>
    </source>
</evidence>
<feature type="region of interest" description="Disordered" evidence="9">
    <location>
        <begin position="701"/>
        <end position="786"/>
    </location>
</feature>
<keyword evidence="3" id="KW-0547">Nucleotide-binding</keyword>
<feature type="compositionally biased region" description="Polar residues" evidence="9">
    <location>
        <begin position="2271"/>
        <end position="2281"/>
    </location>
</feature>
<feature type="region of interest" description="Disordered" evidence="9">
    <location>
        <begin position="1533"/>
        <end position="1553"/>
    </location>
</feature>
<feature type="region of interest" description="Disordered" evidence="9">
    <location>
        <begin position="1246"/>
        <end position="1292"/>
    </location>
</feature>
<evidence type="ECO:0000256" key="5">
    <source>
        <dbReference type="ARBA" id="ARBA00022806"/>
    </source>
</evidence>
<keyword evidence="5" id="KW-0347">Helicase</keyword>
<feature type="region of interest" description="Disordered" evidence="9">
    <location>
        <begin position="1051"/>
        <end position="1102"/>
    </location>
</feature>
<dbReference type="Proteomes" id="UP000283090">
    <property type="component" value="Unassembled WGS sequence"/>
</dbReference>
<feature type="compositionally biased region" description="Basic and acidic residues" evidence="9">
    <location>
        <begin position="270"/>
        <end position="281"/>
    </location>
</feature>
<feature type="region of interest" description="Disordered" evidence="9">
    <location>
        <begin position="222"/>
        <end position="304"/>
    </location>
</feature>
<dbReference type="GO" id="GO:0005524">
    <property type="term" value="F:ATP binding"/>
    <property type="evidence" value="ECO:0007669"/>
    <property type="project" value="UniProtKB-KW"/>
</dbReference>
<evidence type="ECO:0000256" key="7">
    <source>
        <dbReference type="ARBA" id="ARBA00023125"/>
    </source>
</evidence>
<evidence type="ECO:0000256" key="4">
    <source>
        <dbReference type="ARBA" id="ARBA00022801"/>
    </source>
</evidence>
<dbReference type="InterPro" id="IPR049730">
    <property type="entry name" value="SNF2/RAD54-like_C"/>
</dbReference>
<feature type="region of interest" description="Disordered" evidence="9">
    <location>
        <begin position="987"/>
        <end position="1029"/>
    </location>
</feature>
<evidence type="ECO:0000259" key="10">
    <source>
        <dbReference type="PROSITE" id="PS51192"/>
    </source>
</evidence>
<feature type="compositionally biased region" description="Pro residues" evidence="9">
    <location>
        <begin position="2366"/>
        <end position="2375"/>
    </location>
</feature>
<dbReference type="InterPro" id="IPR038718">
    <property type="entry name" value="SNF2-like_sf"/>
</dbReference>
<dbReference type="GO" id="GO:0004386">
    <property type="term" value="F:helicase activity"/>
    <property type="evidence" value="ECO:0007669"/>
    <property type="project" value="UniProtKB-KW"/>
</dbReference>
<feature type="region of interest" description="Disordered" evidence="9">
    <location>
        <begin position="1314"/>
        <end position="1368"/>
    </location>
</feature>
<feature type="compositionally biased region" description="Polar residues" evidence="9">
    <location>
        <begin position="2093"/>
        <end position="2103"/>
    </location>
</feature>
<feature type="compositionally biased region" description="Polar residues" evidence="9">
    <location>
        <begin position="1053"/>
        <end position="1073"/>
    </location>
</feature>
<comment type="similarity">
    <text evidence="2">Belongs to the SNF2/RAD54 helicase family.</text>
</comment>
<dbReference type="RefSeq" id="XP_067495888.1">
    <property type="nucleotide sequence ID" value="XM_067629915.1"/>
</dbReference>
<feature type="region of interest" description="Disordered" evidence="9">
    <location>
        <begin position="1775"/>
        <end position="1798"/>
    </location>
</feature>
<dbReference type="Gene3D" id="3.40.50.10810">
    <property type="entry name" value="Tandem AAA-ATPase domain"/>
    <property type="match status" value="1"/>
</dbReference>
<feature type="domain" description="Helicase ATP-binding" evidence="10">
    <location>
        <begin position="1408"/>
        <end position="1631"/>
    </location>
</feature>
<dbReference type="Gene3D" id="3.40.50.300">
    <property type="entry name" value="P-loop containing nucleotide triphosphate hydrolases"/>
    <property type="match status" value="1"/>
</dbReference>
<feature type="compositionally biased region" description="Basic and acidic residues" evidence="9">
    <location>
        <begin position="1336"/>
        <end position="1363"/>
    </location>
</feature>
<dbReference type="GeneID" id="93583627"/>
<dbReference type="GO" id="GO:0016887">
    <property type="term" value="F:ATP hydrolysis activity"/>
    <property type="evidence" value="ECO:0007669"/>
    <property type="project" value="InterPro"/>
</dbReference>
<dbReference type="EMBL" id="SAEB01000001">
    <property type="protein sequence ID" value="RVD90344.1"/>
    <property type="molecule type" value="Genomic_DNA"/>
</dbReference>
<feature type="compositionally biased region" description="Polar residues" evidence="9">
    <location>
        <begin position="1011"/>
        <end position="1021"/>
    </location>
</feature>
<dbReference type="PROSITE" id="PS51192">
    <property type="entry name" value="HELICASE_ATP_BIND_1"/>
    <property type="match status" value="1"/>
</dbReference>
<comment type="subcellular location">
    <subcellularLocation>
        <location evidence="1">Nucleus</location>
    </subcellularLocation>
</comment>
<dbReference type="SMART" id="SM00490">
    <property type="entry name" value="HELICc"/>
    <property type="match status" value="1"/>
</dbReference>
<keyword evidence="4" id="KW-0378">Hydrolase</keyword>
<dbReference type="InterPro" id="IPR000330">
    <property type="entry name" value="SNF2_N"/>
</dbReference>
<feature type="compositionally biased region" description="Basic and acidic residues" evidence="9">
    <location>
        <begin position="2324"/>
        <end position="2333"/>
    </location>
</feature>
<dbReference type="GO" id="GO:0005634">
    <property type="term" value="C:nucleus"/>
    <property type="evidence" value="ECO:0007669"/>
    <property type="project" value="UniProtKB-SubCell"/>
</dbReference>
<evidence type="ECO:0000256" key="6">
    <source>
        <dbReference type="ARBA" id="ARBA00022840"/>
    </source>
</evidence>
<protein>
    <submittedName>
        <fullName evidence="12">Uncharacterized protein</fullName>
    </submittedName>
</protein>
<dbReference type="SUPFAM" id="SSF52540">
    <property type="entry name" value="P-loop containing nucleoside triphosphate hydrolases"/>
    <property type="match status" value="2"/>
</dbReference>
<dbReference type="InterPro" id="IPR014001">
    <property type="entry name" value="Helicase_ATP-bd"/>
</dbReference>
<reference evidence="12 13" key="1">
    <citation type="submission" date="2019-01" db="EMBL/GenBank/DDBJ databases">
        <title>Intercellular communication is required for trap formation in the nematode-trapping fungus Duddingtonia flagrans.</title>
        <authorList>
            <person name="Youssar L."/>
            <person name="Wernet V."/>
            <person name="Hensel N."/>
            <person name="Hildebrandt H.-G."/>
            <person name="Fischer R."/>
        </authorList>
    </citation>
    <scope>NUCLEOTIDE SEQUENCE [LARGE SCALE GENOMIC DNA]</scope>
    <source>
        <strain evidence="12 13">CBS H-5679</strain>
    </source>
</reference>
<dbReference type="InterPro" id="IPR044574">
    <property type="entry name" value="ARIP4-like"/>
</dbReference>
<feature type="compositionally biased region" description="Low complexity" evidence="9">
    <location>
        <begin position="2106"/>
        <end position="2121"/>
    </location>
</feature>
<organism evidence="12 13">
    <name type="scientific">Arthrobotrys flagrans</name>
    <name type="common">Nematode-trapping fungus</name>
    <name type="synonym">Trichothecium flagrans</name>
    <dbReference type="NCBI Taxonomy" id="97331"/>
    <lineage>
        <taxon>Eukaryota</taxon>
        <taxon>Fungi</taxon>
        <taxon>Dikarya</taxon>
        <taxon>Ascomycota</taxon>
        <taxon>Pezizomycotina</taxon>
        <taxon>Orbiliomycetes</taxon>
        <taxon>Orbiliales</taxon>
        <taxon>Orbiliaceae</taxon>
        <taxon>Arthrobotrys</taxon>
    </lineage>
</organism>
<evidence type="ECO:0000313" key="13">
    <source>
        <dbReference type="Proteomes" id="UP000283090"/>
    </source>
</evidence>
<feature type="region of interest" description="Disordered" evidence="9">
    <location>
        <begin position="803"/>
        <end position="972"/>
    </location>
</feature>
<dbReference type="STRING" id="97331.A0A437AGS6"/>
<evidence type="ECO:0000256" key="2">
    <source>
        <dbReference type="ARBA" id="ARBA00007025"/>
    </source>
</evidence>
<feature type="compositionally biased region" description="Polar residues" evidence="9">
    <location>
        <begin position="2238"/>
        <end position="2264"/>
    </location>
</feature>
<feature type="domain" description="Helicase C-terminal" evidence="11">
    <location>
        <begin position="1837"/>
        <end position="1986"/>
    </location>
</feature>
<feature type="compositionally biased region" description="Basic and acidic residues" evidence="9">
    <location>
        <begin position="775"/>
        <end position="785"/>
    </location>
</feature>
<feature type="compositionally biased region" description="Polar residues" evidence="9">
    <location>
        <begin position="1252"/>
        <end position="1275"/>
    </location>
</feature>
<dbReference type="Pfam" id="PF00271">
    <property type="entry name" value="Helicase_C"/>
    <property type="match status" value="1"/>
</dbReference>
<feature type="region of interest" description="Disordered" evidence="9">
    <location>
        <begin position="133"/>
        <end position="152"/>
    </location>
</feature>
<keyword evidence="6" id="KW-0067">ATP-binding</keyword>
<feature type="compositionally biased region" description="Low complexity" evidence="9">
    <location>
        <begin position="2161"/>
        <end position="2171"/>
    </location>
</feature>
<dbReference type="PANTHER" id="PTHR45797:SF1">
    <property type="entry name" value="HELICASE ARIP4"/>
    <property type="match status" value="1"/>
</dbReference>
<feature type="compositionally biased region" description="Basic and acidic residues" evidence="9">
    <location>
        <begin position="2137"/>
        <end position="2146"/>
    </location>
</feature>
<feature type="compositionally biased region" description="Basic and acidic residues" evidence="9">
    <location>
        <begin position="846"/>
        <end position="860"/>
    </location>
</feature>
<feature type="region of interest" description="Disordered" evidence="9">
    <location>
        <begin position="2043"/>
        <end position="2375"/>
    </location>
</feature>
<name>A0A437AGS6_ARTFL</name>
<feature type="region of interest" description="Disordered" evidence="9">
    <location>
        <begin position="361"/>
        <end position="394"/>
    </location>
</feature>
<gene>
    <name evidence="12" type="ORF">DFL_001316</name>
</gene>
<dbReference type="PROSITE" id="PS51194">
    <property type="entry name" value="HELICASE_CTER"/>
    <property type="match status" value="1"/>
</dbReference>
<dbReference type="InterPro" id="IPR027417">
    <property type="entry name" value="P-loop_NTPase"/>
</dbReference>
<feature type="compositionally biased region" description="Basic and acidic residues" evidence="9">
    <location>
        <begin position="2060"/>
        <end position="2076"/>
    </location>
</feature>
<feature type="compositionally biased region" description="Basic and acidic residues" evidence="9">
    <location>
        <begin position="701"/>
        <end position="714"/>
    </location>
</feature>
<feature type="compositionally biased region" description="Polar residues" evidence="9">
    <location>
        <begin position="292"/>
        <end position="302"/>
    </location>
</feature>
<accession>A0A437AGS6</accession>
<dbReference type="SMART" id="SM00487">
    <property type="entry name" value="DEXDc"/>
    <property type="match status" value="1"/>
</dbReference>
<feature type="compositionally biased region" description="Acidic residues" evidence="9">
    <location>
        <begin position="235"/>
        <end position="249"/>
    </location>
</feature>
<dbReference type="InterPro" id="IPR013761">
    <property type="entry name" value="SAM/pointed_sf"/>
</dbReference>
<feature type="compositionally biased region" description="Acidic residues" evidence="9">
    <location>
        <begin position="1778"/>
        <end position="1796"/>
    </location>
</feature>
<dbReference type="InterPro" id="IPR001650">
    <property type="entry name" value="Helicase_C-like"/>
</dbReference>